<dbReference type="GeneID" id="47554220"/>
<organism evidence="1 2">
    <name type="scientific">Pseudomonas veronii 1YdBTEX2</name>
    <dbReference type="NCBI Taxonomy" id="1295141"/>
    <lineage>
        <taxon>Bacteria</taxon>
        <taxon>Pseudomonadati</taxon>
        <taxon>Pseudomonadota</taxon>
        <taxon>Gammaproteobacteria</taxon>
        <taxon>Pseudomonadales</taxon>
        <taxon>Pseudomonadaceae</taxon>
        <taxon>Pseudomonas</taxon>
    </lineage>
</organism>
<name>A0A1D3JRD6_PSEVE</name>
<evidence type="ECO:0000313" key="2">
    <source>
        <dbReference type="Proteomes" id="UP000245431"/>
    </source>
</evidence>
<reference evidence="2" key="1">
    <citation type="submission" date="2016-07" db="EMBL/GenBank/DDBJ databases">
        <authorList>
            <person name="Florea S."/>
            <person name="Webb J.S."/>
            <person name="Jaromczyk J."/>
            <person name="Schardl C.L."/>
        </authorList>
    </citation>
    <scope>NUCLEOTIDE SEQUENCE [LARGE SCALE GENOMIC DNA]</scope>
    <source>
        <strain evidence="2">1YdBTEX2</strain>
    </source>
</reference>
<proteinExistence type="predicted"/>
<dbReference type="AlphaFoldDB" id="A0A1D3JRD6"/>
<evidence type="ECO:0000313" key="1">
    <source>
        <dbReference type="EMBL" id="SBW78634.1"/>
    </source>
</evidence>
<sequence length="162" mass="17053">MSGQKSTAQVWTADSQVLAGIANPQTAITIAIDTAYVLGTGGGNISTGVYMFDNRLSNDSSGEGTLELRTHCNIGDYLGFEVVPIDPNAGDTVSITGFQISQGSVFGSDGYPMQVGAAGNYWVGLARNASSQTTYQIQVKVTSGGLRPSTRFIQWDPYIGTN</sequence>
<accession>A0A1D3JRD6</accession>
<dbReference type="EMBL" id="LT599583">
    <property type="protein sequence ID" value="SBW78634.1"/>
    <property type="molecule type" value="Genomic_DNA"/>
</dbReference>
<dbReference type="Proteomes" id="UP000245431">
    <property type="component" value="Chromosome PVE_r1"/>
</dbReference>
<gene>
    <name evidence="1" type="ORF">PVE_R1G0746</name>
</gene>
<protein>
    <submittedName>
        <fullName evidence="1">Uncharacterized protein</fullName>
    </submittedName>
</protein>
<dbReference type="RefSeq" id="WP_017844471.1">
    <property type="nucleotide sequence ID" value="NZ_AOUH01000004.1"/>
</dbReference>